<sequence length="244" mass="27534">MKVEGTKDVATSLRRAQLEKWKKLGKSTDDVFVNVLKLDDKADDILTNPKFDAWVAYNRLTEANPEAAVLTSLKTRYGENGLSNILEMGTKVDSVKDFATTLQTMQLKNWKELKKSADDVFANVLMLSGKPDGLLANPRFSVWSKYLEIVPRRSKLDTPMIDTLRNHYTDDVLARNLVDAQAVPSTKSVAMNLKDSLVNKWVLERLLPKQVKALLLKSETADDGMVLLSQTYSARYKEVYGRYA</sequence>
<comment type="caution">
    <text evidence="1">The sequence shown here is derived from an EMBL/GenBank/DDBJ whole genome shotgun (WGS) entry which is preliminary data.</text>
</comment>
<evidence type="ECO:0000313" key="1">
    <source>
        <dbReference type="EMBL" id="GMF23514.1"/>
    </source>
</evidence>
<evidence type="ECO:0000313" key="2">
    <source>
        <dbReference type="Proteomes" id="UP001165083"/>
    </source>
</evidence>
<proteinExistence type="predicted"/>
<dbReference type="OrthoDB" id="128332at2759"/>
<keyword evidence="2" id="KW-1185">Reference proteome</keyword>
<reference evidence="1" key="1">
    <citation type="submission" date="2023-04" db="EMBL/GenBank/DDBJ databases">
        <title>Phytophthora lilii NBRC 32176.</title>
        <authorList>
            <person name="Ichikawa N."/>
            <person name="Sato H."/>
            <person name="Tonouchi N."/>
        </authorList>
    </citation>
    <scope>NUCLEOTIDE SEQUENCE</scope>
    <source>
        <strain evidence="1">NBRC 32176</strain>
    </source>
</reference>
<organism evidence="1 2">
    <name type="scientific">Phytophthora lilii</name>
    <dbReference type="NCBI Taxonomy" id="2077276"/>
    <lineage>
        <taxon>Eukaryota</taxon>
        <taxon>Sar</taxon>
        <taxon>Stramenopiles</taxon>
        <taxon>Oomycota</taxon>
        <taxon>Peronosporomycetes</taxon>
        <taxon>Peronosporales</taxon>
        <taxon>Peronosporaceae</taxon>
        <taxon>Phytophthora</taxon>
    </lineage>
</organism>
<accession>A0A9W6TZK2</accession>
<dbReference type="AlphaFoldDB" id="A0A9W6TZK2"/>
<gene>
    <name evidence="1" type="ORF">Plil01_000950700</name>
</gene>
<protein>
    <submittedName>
        <fullName evidence="1">Unnamed protein product</fullName>
    </submittedName>
</protein>
<dbReference type="EMBL" id="BSXW01000478">
    <property type="protein sequence ID" value="GMF23514.1"/>
    <property type="molecule type" value="Genomic_DNA"/>
</dbReference>
<name>A0A9W6TZK2_9STRA</name>
<dbReference type="Proteomes" id="UP001165083">
    <property type="component" value="Unassembled WGS sequence"/>
</dbReference>